<gene>
    <name evidence="1" type="ORF">GL300_22845</name>
</gene>
<protein>
    <recommendedName>
        <fullName evidence="3">Glycosyl transferases group 1</fullName>
    </recommendedName>
</protein>
<keyword evidence="2" id="KW-1185">Reference proteome</keyword>
<comment type="caution">
    <text evidence="1">The sequence shown here is derived from an EMBL/GenBank/DDBJ whole genome shotgun (WGS) entry which is preliminary data.</text>
</comment>
<accession>A0A844HQ73</accession>
<proteinExistence type="predicted"/>
<evidence type="ECO:0000313" key="2">
    <source>
        <dbReference type="Proteomes" id="UP000449846"/>
    </source>
</evidence>
<evidence type="ECO:0008006" key="3">
    <source>
        <dbReference type="Google" id="ProtNLM"/>
    </source>
</evidence>
<evidence type="ECO:0000313" key="1">
    <source>
        <dbReference type="EMBL" id="MTH62040.1"/>
    </source>
</evidence>
<dbReference type="AlphaFoldDB" id="A0A844HQ73"/>
<sequence>MNFLLLDVSSLQPRANDFAETLVSDLNRCGHRGLSIRGELRNGQVFPIFGSDDLVVVENPSANARNERLLRDIGVDILVVLTDDGHLPTDIVGLGVPEWLLLASIMVRKMPNGNVEIRRFGARTARSMPVAAMPEKLIEFGIELAEQQMALQVPLNDLTTSTIDTLAEGTKQLRRYQYLVADRDLTLWPVPSVMIGGALESIQDGEVLFGVDLWVKGWIDWNPKKFHRLELRIGNRDLPLTILDLRPDVLSKRDAQNPVGFEGRIDIGGLPTELLLEIWIVDSQSIARRWRSLTLWRNEELSGQTRTPLVTGWVKLDGDKLICLPRCADRRVKAIAVYQGGICIGAMTGLEGRNPTAPITIWFATVDRTAALLHVHVFLEDGTGCAWLCLDGKTNDLWQPRHDDPTQGHVITSDTVDPWELEAPAAHEANWTVNGIPAEFIGTHPVIDISHQPGRLVIEADIPGQRKMVWDLWRHCRDALNCQRLPIFTVPPATKGPTRRRIARPRVVLLRPFAAPTDELYILAPLRRLAETGQIDLRLVNTRDEQLTPAKRLSLLSSGCSVIVSRYLPDEWIASLSQRRRHLADVFYVMDDIVTLAEDDPGMIPASYRQRMVGVAHGEFQTLLHLCSRLIVTSERLAQVYASDKTDLLTPPYLSPCGDLDHLEDFSEIRIEYHGTQVHRDDLAFISPALVALCNRYHHVRVGVWMGRSAPEALRGHARIEIKKDVPWEDYKTAVGETRAHIALAPLLGKPYNQGKSFVKILDNARIGAVGLYSLRAPYMDVITHGENGFLLENDPRLWERTLRWLIEHPEDITRTAKAAQDLAVTLGDVTKLERYWSRHLLDKAPGNEVADE</sequence>
<dbReference type="Proteomes" id="UP000449846">
    <property type="component" value="Unassembled WGS sequence"/>
</dbReference>
<name>A0A844HQ73_9RHOB</name>
<organism evidence="1 2">
    <name type="scientific">Paracoccus litorisediminis</name>
    <dbReference type="NCBI Taxonomy" id="2006130"/>
    <lineage>
        <taxon>Bacteria</taxon>
        <taxon>Pseudomonadati</taxon>
        <taxon>Pseudomonadota</taxon>
        <taxon>Alphaproteobacteria</taxon>
        <taxon>Rhodobacterales</taxon>
        <taxon>Paracoccaceae</taxon>
        <taxon>Paracoccus</taxon>
    </lineage>
</organism>
<dbReference type="RefSeq" id="WP_155041991.1">
    <property type="nucleotide sequence ID" value="NZ_WMIG01000024.1"/>
</dbReference>
<reference evidence="1 2" key="1">
    <citation type="submission" date="2019-11" db="EMBL/GenBank/DDBJ databases">
        <authorList>
            <person name="Dong K."/>
        </authorList>
    </citation>
    <scope>NUCLEOTIDE SEQUENCE [LARGE SCALE GENOMIC DNA]</scope>
    <source>
        <strain evidence="1 2">NBRC 112902</strain>
    </source>
</reference>
<dbReference type="EMBL" id="WMIG01000024">
    <property type="protein sequence ID" value="MTH62040.1"/>
    <property type="molecule type" value="Genomic_DNA"/>
</dbReference>
<dbReference type="OrthoDB" id="7871339at2"/>